<dbReference type="Proteomes" id="UP000326289">
    <property type="component" value="Unassembled WGS sequence"/>
</dbReference>
<name>A0A5N6J9D1_9EURO</name>
<organism evidence="1 2">
    <name type="scientific">Aspergillus minisclerotigenes</name>
    <dbReference type="NCBI Taxonomy" id="656917"/>
    <lineage>
        <taxon>Eukaryota</taxon>
        <taxon>Fungi</taxon>
        <taxon>Dikarya</taxon>
        <taxon>Ascomycota</taxon>
        <taxon>Pezizomycotina</taxon>
        <taxon>Eurotiomycetes</taxon>
        <taxon>Eurotiomycetidae</taxon>
        <taxon>Eurotiales</taxon>
        <taxon>Aspergillaceae</taxon>
        <taxon>Aspergillus</taxon>
        <taxon>Aspergillus subgen. Circumdati</taxon>
    </lineage>
</organism>
<dbReference type="SUPFAM" id="SSF51726">
    <property type="entry name" value="UROD/MetE-like"/>
    <property type="match status" value="1"/>
</dbReference>
<evidence type="ECO:0000313" key="1">
    <source>
        <dbReference type="EMBL" id="KAB8275385.1"/>
    </source>
</evidence>
<protein>
    <recommendedName>
        <fullName evidence="3">Cobalamin-independent methionine synthase MetE C-terminal/archaeal domain-containing protein</fullName>
    </recommendedName>
</protein>
<gene>
    <name evidence="1" type="ORF">BDV30DRAFT_247606</name>
</gene>
<evidence type="ECO:0000313" key="2">
    <source>
        <dbReference type="Proteomes" id="UP000326289"/>
    </source>
</evidence>
<dbReference type="EMBL" id="ML732782">
    <property type="protein sequence ID" value="KAB8275385.1"/>
    <property type="molecule type" value="Genomic_DNA"/>
</dbReference>
<reference evidence="1 2" key="1">
    <citation type="submission" date="2019-04" db="EMBL/GenBank/DDBJ databases">
        <title>Fungal friends and foes A comparative genomics study of 23 Aspergillus species from section Flavi.</title>
        <authorList>
            <consortium name="DOE Joint Genome Institute"/>
            <person name="Kjaerbolling I."/>
            <person name="Vesth T.C."/>
            <person name="Frisvad J.C."/>
            <person name="Nybo J.L."/>
            <person name="Theobald S."/>
            <person name="Kildgaard S."/>
            <person name="Petersen T.I."/>
            <person name="Kuo A."/>
            <person name="Sato A."/>
            <person name="Lyhne E.K."/>
            <person name="Kogle M.E."/>
            <person name="Wiebenga A."/>
            <person name="Kun R.S."/>
            <person name="Lubbers R.J."/>
            <person name="Makela M.R."/>
            <person name="Barry K."/>
            <person name="Chovatia M."/>
            <person name="Clum A."/>
            <person name="Daum C."/>
            <person name="Haridas S."/>
            <person name="He G."/>
            <person name="LaButti K."/>
            <person name="Lipzen A."/>
            <person name="Mondo S."/>
            <person name="Pangilinan J."/>
            <person name="Riley R."/>
            <person name="Salamov A."/>
            <person name="Simmons B.A."/>
            <person name="Magnuson J.K."/>
            <person name="Henrissat B."/>
            <person name="Mortensen U.H."/>
            <person name="Larsen T.O."/>
            <person name="De vries R.P."/>
            <person name="Grigoriev I.V."/>
            <person name="Machida M."/>
            <person name="Baker S.E."/>
            <person name="Andersen M.R."/>
        </authorList>
    </citation>
    <scope>NUCLEOTIDE SEQUENCE [LARGE SCALE GENOMIC DNA]</scope>
    <source>
        <strain evidence="1 2">CBS 117635</strain>
    </source>
</reference>
<accession>A0A5N6J9D1</accession>
<dbReference type="AlphaFoldDB" id="A0A5N6J9D1"/>
<keyword evidence="2" id="KW-1185">Reference proteome</keyword>
<proteinExistence type="predicted"/>
<evidence type="ECO:0008006" key="3">
    <source>
        <dbReference type="Google" id="ProtNLM"/>
    </source>
</evidence>
<dbReference type="InterPro" id="IPR038071">
    <property type="entry name" value="UROD/MetE-like_sf"/>
</dbReference>
<dbReference type="Gene3D" id="3.20.20.210">
    <property type="match status" value="1"/>
</dbReference>
<sequence>MPTSTAQPSGVLLVGSIPLTTTEEVLSKVCSALPGRLRSIPDGETSVRNNYIGWQLDCFPKKTRDSILGVTTAEVPPDHRGTFSLESVKPTQYDAAALESYKTFIKLRNKGAIPQGVMFQVSLPSPLNSVKAHVKADFQPQLEPLYEHRILESLATIIEGIPAEDLAIQWDICLEILVLEHERPDALSKAHFAPVLEGIVTRMQRLCKAVPSGIPLGLHLCYGDYRHKHFVEPQDLSLVVRLVNHITKAVDRPISWIHMPVPKDRDDSAYFEALSQLDVGDDVELYLGLVHANDTEGTRRRIRTAQSVVPRFGVATECGMGRTPTDELNSILQISRDLTSPVV</sequence>